<reference evidence="10" key="1">
    <citation type="submission" date="2019-06" db="EMBL/GenBank/DDBJ databases">
        <authorList>
            <person name="Zheng W."/>
        </authorList>
    </citation>
    <scope>NUCLEOTIDE SEQUENCE</scope>
    <source>
        <strain evidence="10">QDHG01</strain>
    </source>
</reference>
<dbReference type="PANTHER" id="PTHR43834">
    <property type="entry name" value="GTPASE DER"/>
    <property type="match status" value="1"/>
</dbReference>
<dbReference type="Gene3D" id="3.40.50.300">
    <property type="entry name" value="P-loop containing nucleotide triphosphate hydrolases"/>
    <property type="match status" value="2"/>
</dbReference>
<feature type="region of interest" description="Disordered" evidence="8">
    <location>
        <begin position="342"/>
        <end position="361"/>
    </location>
</feature>
<sequence length="740" mass="85354">MFNSLLALKTKQQNIRSFSSKLQTLKDEIYTVSIIGRPNVGKSTLFNRLMGKKLALVDRMPGLTRDRREGITYLFDIPIRIVDTAGFEELGQTDDFLRERSLNRKMLQDMLKQTRNALIYSDLAMFLLDAREGINYNDVAMYKWLAYHKMKLPTEMRNRDPKEPMSQGELVEEEERYQEILKQEERYALKKDLTQGGSVEIQDTGNVKVEFDKRAFLRDKKQKEFSSSFKDIDLSKEGDIAIPEILYLANKSENGFEGDLLADFYTMFSQAAKELDRFGQPVEPIFISAEHGDGLPDLFQAIRKRIPDTTFVNHDLRKQKRVQRFNDYKQMLLDEFIETKEKELDDQAESQAETPDAATEDIDEMEAADIETLISQWNKDFDKMNPDPADNSDFDSDNDINPLDTLTPAGKYTSSKQAQISSENAMKKKPIQLSVVGRPNVGKSTLINGLLKENRVIANDLEGTTRDSVTVQWTFGGRRVNLVDTAGIKPGSRIKTEVDAMVGEQVQKAIDYSHVVICLIDSMEAFTSSDMMVIKKVVDEGRGIVVVANKWDLIEDKYKKKAIKWMEKQVEKGLGQARGVPIAYVSAKTGLRTDRVMDEVMRVYEKWNTRVSTGLLNKWLHSFARIQRMPTDAGRTLKLRYIMQIKTRPPTFFLYVNDKHLLDDNFERFLRNSISSEFGFEGVPVRLLVRDSKMQFARRGMATLNEGTRRVMERIKMHKQRMQSVTYRRRLAGNRYLYRK</sequence>
<dbReference type="InterPro" id="IPR031166">
    <property type="entry name" value="G_ENGA"/>
</dbReference>
<dbReference type="GO" id="GO:0042254">
    <property type="term" value="P:ribosome biogenesis"/>
    <property type="evidence" value="ECO:0007669"/>
    <property type="project" value="UniProtKB-KW"/>
</dbReference>
<dbReference type="OrthoDB" id="8954335at2759"/>
<feature type="region of interest" description="Disordered" evidence="8">
    <location>
        <begin position="380"/>
        <end position="399"/>
    </location>
</feature>
<feature type="compositionally biased region" description="Polar residues" evidence="8">
    <location>
        <begin position="412"/>
        <end position="424"/>
    </location>
</feature>
<keyword evidence="6" id="KW-0342">GTP-binding</keyword>
<feature type="region of interest" description="Disordered" evidence="8">
    <location>
        <begin position="405"/>
        <end position="424"/>
    </location>
</feature>
<dbReference type="PRINTS" id="PR00326">
    <property type="entry name" value="GTP1OBG"/>
</dbReference>
<accession>A0A8J8NYP1</accession>
<dbReference type="Pfam" id="PF14714">
    <property type="entry name" value="KH_dom-like"/>
    <property type="match status" value="1"/>
</dbReference>
<comment type="caution">
    <text evidence="10">The sequence shown here is derived from an EMBL/GenBank/DDBJ whole genome shotgun (WGS) entry which is preliminary data.</text>
</comment>
<dbReference type="EMBL" id="RRYP01004659">
    <property type="protein sequence ID" value="TNV82690.1"/>
    <property type="molecule type" value="Genomic_DNA"/>
</dbReference>
<organism evidence="10 11">
    <name type="scientific">Halteria grandinella</name>
    <dbReference type="NCBI Taxonomy" id="5974"/>
    <lineage>
        <taxon>Eukaryota</taxon>
        <taxon>Sar</taxon>
        <taxon>Alveolata</taxon>
        <taxon>Ciliophora</taxon>
        <taxon>Intramacronucleata</taxon>
        <taxon>Spirotrichea</taxon>
        <taxon>Stichotrichia</taxon>
        <taxon>Sporadotrichida</taxon>
        <taxon>Halteriidae</taxon>
        <taxon>Halteria</taxon>
    </lineage>
</organism>
<dbReference type="InterPro" id="IPR015946">
    <property type="entry name" value="KH_dom-like_a/b"/>
</dbReference>
<dbReference type="InterPro" id="IPR005225">
    <property type="entry name" value="Small_GTP-bd"/>
</dbReference>
<dbReference type="Proteomes" id="UP000785679">
    <property type="component" value="Unassembled WGS sequence"/>
</dbReference>
<keyword evidence="4" id="KW-0677">Repeat</keyword>
<dbReference type="AlphaFoldDB" id="A0A8J8NYP1"/>
<dbReference type="GO" id="GO:0005525">
    <property type="term" value="F:GTP binding"/>
    <property type="evidence" value="ECO:0007669"/>
    <property type="project" value="UniProtKB-KW"/>
</dbReference>
<keyword evidence="5" id="KW-0547">Nucleotide-binding</keyword>
<dbReference type="PROSITE" id="PS51712">
    <property type="entry name" value="G_ENGA"/>
    <property type="match status" value="1"/>
</dbReference>
<proteinExistence type="inferred from homology"/>
<dbReference type="SUPFAM" id="SSF52540">
    <property type="entry name" value="P-loop containing nucleoside triphosphate hydrolases"/>
    <property type="match status" value="2"/>
</dbReference>
<dbReference type="InterPro" id="IPR006073">
    <property type="entry name" value="GTP-bd"/>
</dbReference>
<dbReference type="InterPro" id="IPR027417">
    <property type="entry name" value="P-loop_NTPase"/>
</dbReference>
<dbReference type="Gene3D" id="3.30.300.20">
    <property type="match status" value="1"/>
</dbReference>
<dbReference type="NCBIfam" id="TIGR00231">
    <property type="entry name" value="small_GTP"/>
    <property type="match status" value="1"/>
</dbReference>
<evidence type="ECO:0000256" key="6">
    <source>
        <dbReference type="ARBA" id="ARBA00023134"/>
    </source>
</evidence>
<dbReference type="PROSITE" id="PS00018">
    <property type="entry name" value="EF_HAND_1"/>
    <property type="match status" value="1"/>
</dbReference>
<dbReference type="FunFam" id="3.30.300.20:FF:000004">
    <property type="entry name" value="GTPase Der"/>
    <property type="match status" value="1"/>
</dbReference>
<evidence type="ECO:0000313" key="11">
    <source>
        <dbReference type="Proteomes" id="UP000785679"/>
    </source>
</evidence>
<protein>
    <recommendedName>
        <fullName evidence="2">GTPase Der</fullName>
    </recommendedName>
    <alternativeName>
        <fullName evidence="7">GTP-binding protein EngA</fullName>
    </alternativeName>
</protein>
<gene>
    <name evidence="10" type="ORF">FGO68_gene11024</name>
</gene>
<keyword evidence="11" id="KW-1185">Reference proteome</keyword>
<dbReference type="Pfam" id="PF01926">
    <property type="entry name" value="MMR_HSR1"/>
    <property type="match status" value="2"/>
</dbReference>
<dbReference type="InterPro" id="IPR018247">
    <property type="entry name" value="EF_Hand_1_Ca_BS"/>
</dbReference>
<evidence type="ECO:0000313" key="10">
    <source>
        <dbReference type="EMBL" id="TNV82690.1"/>
    </source>
</evidence>
<dbReference type="InterPro" id="IPR032859">
    <property type="entry name" value="KH_dom-like"/>
</dbReference>
<evidence type="ECO:0000256" key="5">
    <source>
        <dbReference type="ARBA" id="ARBA00022741"/>
    </source>
</evidence>
<evidence type="ECO:0000259" key="9">
    <source>
        <dbReference type="PROSITE" id="PS51712"/>
    </source>
</evidence>
<evidence type="ECO:0000256" key="4">
    <source>
        <dbReference type="ARBA" id="ARBA00022737"/>
    </source>
</evidence>
<keyword evidence="3" id="KW-0690">Ribosome biogenesis</keyword>
<evidence type="ECO:0000256" key="1">
    <source>
        <dbReference type="ARBA" id="ARBA00008279"/>
    </source>
</evidence>
<evidence type="ECO:0000256" key="7">
    <source>
        <dbReference type="ARBA" id="ARBA00032345"/>
    </source>
</evidence>
<evidence type="ECO:0000256" key="2">
    <source>
        <dbReference type="ARBA" id="ARBA00020953"/>
    </source>
</evidence>
<comment type="similarity">
    <text evidence="1">Belongs to the TRAFAC class TrmE-Era-EngA-EngB-Septin-like GTPase superfamily. EngA (Der) GTPase family.</text>
</comment>
<feature type="domain" description="EngA-type G" evidence="9">
    <location>
        <begin position="431"/>
        <end position="608"/>
    </location>
</feature>
<dbReference type="CDD" id="cd01895">
    <property type="entry name" value="EngA2"/>
    <property type="match status" value="1"/>
</dbReference>
<name>A0A8J8NYP1_HALGN</name>
<evidence type="ECO:0000256" key="3">
    <source>
        <dbReference type="ARBA" id="ARBA00022517"/>
    </source>
</evidence>
<evidence type="ECO:0000256" key="8">
    <source>
        <dbReference type="SAM" id="MobiDB-lite"/>
    </source>
</evidence>
<dbReference type="HAMAP" id="MF_00195">
    <property type="entry name" value="GTPase_Der"/>
    <property type="match status" value="1"/>
</dbReference>
<dbReference type="PANTHER" id="PTHR43834:SF6">
    <property type="entry name" value="GTPASE DER"/>
    <property type="match status" value="1"/>
</dbReference>
<dbReference type="InterPro" id="IPR016484">
    <property type="entry name" value="GTPase_Der"/>
</dbReference>